<proteinExistence type="predicted"/>
<evidence type="ECO:0000313" key="6">
    <source>
        <dbReference type="EMBL" id="AJI54075.1"/>
    </source>
</evidence>
<feature type="transmembrane region" description="Helical" evidence="5">
    <location>
        <begin position="105"/>
        <end position="123"/>
    </location>
</feature>
<evidence type="ECO:0000256" key="4">
    <source>
        <dbReference type="ARBA" id="ARBA00023136"/>
    </source>
</evidence>
<evidence type="ECO:0000256" key="1">
    <source>
        <dbReference type="ARBA" id="ARBA00004141"/>
    </source>
</evidence>
<reference evidence="6 7" key="1">
    <citation type="journal article" date="2015" name="Genome Announc.">
        <title>Genome sequencing of 18 francisella strains to aid in assay development and testing.</title>
        <authorList>
            <person name="Johnson S.L."/>
            <person name="Daligault H.E."/>
            <person name="Davenport K.W."/>
            <person name="Coyne S.R."/>
            <person name="Frey K.G."/>
            <person name="Koroleva G.I."/>
            <person name="Broomall S.M."/>
            <person name="Bishop-Lilly K.A."/>
            <person name="Bruce D.C."/>
            <person name="Chertkov O."/>
            <person name="Freitas T."/>
            <person name="Jaissle J."/>
            <person name="Ladner J.T."/>
            <person name="Rosenzweig C.N."/>
            <person name="Gibbons H.S."/>
            <person name="Palacios G.F."/>
            <person name="Redden C.L."/>
            <person name="Xu Y."/>
            <person name="Minogue T.D."/>
            <person name="Chain P.S."/>
        </authorList>
    </citation>
    <scope>NUCLEOTIDE SEQUENCE [LARGE SCALE GENOMIC DNA]</scope>
    <source>
        <strain evidence="6 7">GA01-2794</strain>
    </source>
</reference>
<dbReference type="KEGG" id="fpz:LA55_392"/>
<dbReference type="AlphaFoldDB" id="A0A0B6CZ08"/>
<dbReference type="RefSeq" id="WP_044525650.1">
    <property type="nucleotide sequence ID" value="NZ_CP009440.1"/>
</dbReference>
<dbReference type="STRING" id="28110.KU46_921"/>
<accession>A0A0B6CZ08</accession>
<dbReference type="PANTHER" id="PTHR36926">
    <property type="entry name" value="COLICIN V PRODUCTION PROTEIN"/>
    <property type="match status" value="1"/>
</dbReference>
<evidence type="ECO:0000256" key="5">
    <source>
        <dbReference type="SAM" id="Phobius"/>
    </source>
</evidence>
<dbReference type="InterPro" id="IPR052719">
    <property type="entry name" value="CvpA-like"/>
</dbReference>
<dbReference type="EMBL" id="CP009440">
    <property type="protein sequence ID" value="AJI54075.1"/>
    <property type="molecule type" value="Genomic_DNA"/>
</dbReference>
<keyword evidence="4 5" id="KW-0472">Membrane</keyword>
<dbReference type="GO" id="GO:0016020">
    <property type="term" value="C:membrane"/>
    <property type="evidence" value="ECO:0007669"/>
    <property type="project" value="UniProtKB-SubCell"/>
</dbReference>
<evidence type="ECO:0000313" key="7">
    <source>
        <dbReference type="Proteomes" id="UP000031830"/>
    </source>
</evidence>
<keyword evidence="2 5" id="KW-0812">Transmembrane</keyword>
<organism evidence="6 7">
    <name type="scientific">Francisella philomiragia</name>
    <dbReference type="NCBI Taxonomy" id="28110"/>
    <lineage>
        <taxon>Bacteria</taxon>
        <taxon>Pseudomonadati</taxon>
        <taxon>Pseudomonadota</taxon>
        <taxon>Gammaproteobacteria</taxon>
        <taxon>Thiotrichales</taxon>
        <taxon>Francisellaceae</taxon>
        <taxon>Francisella</taxon>
    </lineage>
</organism>
<dbReference type="Pfam" id="PF02674">
    <property type="entry name" value="Colicin_V"/>
    <property type="match status" value="1"/>
</dbReference>
<comment type="subcellular location">
    <subcellularLocation>
        <location evidence="1">Membrane</location>
        <topology evidence="1">Multi-pass membrane protein</topology>
    </subcellularLocation>
</comment>
<dbReference type="PANTHER" id="PTHR36926:SF1">
    <property type="entry name" value="COLICIN V PRODUCTION PROTEIN"/>
    <property type="match status" value="1"/>
</dbReference>
<feature type="transmembrane region" description="Helical" evidence="5">
    <location>
        <begin position="6"/>
        <end position="27"/>
    </location>
</feature>
<feature type="transmembrane region" description="Helical" evidence="5">
    <location>
        <begin position="34"/>
        <end position="51"/>
    </location>
</feature>
<keyword evidence="3 5" id="KW-1133">Transmembrane helix</keyword>
<dbReference type="Proteomes" id="UP000031830">
    <property type="component" value="Chromosome"/>
</dbReference>
<dbReference type="InterPro" id="IPR003825">
    <property type="entry name" value="Colicin-V_CvpA"/>
</dbReference>
<feature type="transmembrane region" description="Helical" evidence="5">
    <location>
        <begin position="71"/>
        <end position="93"/>
    </location>
</feature>
<evidence type="ECO:0000256" key="2">
    <source>
        <dbReference type="ARBA" id="ARBA00022692"/>
    </source>
</evidence>
<dbReference type="OrthoDB" id="5604330at2"/>
<evidence type="ECO:0000256" key="3">
    <source>
        <dbReference type="ARBA" id="ARBA00022989"/>
    </source>
</evidence>
<name>A0A0B6CZ08_9GAMM</name>
<dbReference type="GO" id="GO:0009403">
    <property type="term" value="P:toxin biosynthetic process"/>
    <property type="evidence" value="ECO:0007669"/>
    <property type="project" value="InterPro"/>
</dbReference>
<sequence length="179" mass="19947">MEFLASINFLDILLVIVILILSLFAAVKGLFKNIVLLILMVFAVIMSGILAQKVQLAYINSLIEDPPTAYVVSFILVLVCAYLIIFGVMKVFMRNNKEKESLSNTLLAFFIALVRFGFIFAIACSTLNSFDSVKDNSLWENSILVKPFVKVGDYAFNTKVKMQQTNLKDYVPKQAAGGD</sequence>
<gene>
    <name evidence="6" type="ORF">LA55_392</name>
</gene>
<protein>
    <submittedName>
        <fullName evidence="6">Colicin V production family protein</fullName>
    </submittedName>
</protein>